<dbReference type="RefSeq" id="WP_013739341.1">
    <property type="nucleotide sequence ID" value="NC_015436.1"/>
</dbReference>
<dbReference type="eggNOG" id="COG2755">
    <property type="taxonomic scope" value="Bacteria"/>
</dbReference>
<reference evidence="3 4" key="2">
    <citation type="journal article" date="2012" name="Stand. Genomic Sci.">
        <title>Complete genome sequence of the termite hindgut bacterium Spirochaeta coccoides type strain (SPN1(T)), reclassification in the genus Sphaerochaeta as Sphaerochaeta coccoides comb. nov. and emendations of the family Spirochaetaceae and the genus Sphaerochaeta.</title>
        <authorList>
            <person name="Abt B."/>
            <person name="Han C."/>
            <person name="Scheuner C."/>
            <person name="Lu M."/>
            <person name="Lapidus A."/>
            <person name="Nolan M."/>
            <person name="Lucas S."/>
            <person name="Hammon N."/>
            <person name="Deshpande S."/>
            <person name="Cheng J.F."/>
            <person name="Tapia R."/>
            <person name="Goodwin L.A."/>
            <person name="Pitluck S."/>
            <person name="Liolios K."/>
            <person name="Pagani I."/>
            <person name="Ivanova N."/>
            <person name="Mavromatis K."/>
            <person name="Mikhailova N."/>
            <person name="Huntemann M."/>
            <person name="Pati A."/>
            <person name="Chen A."/>
            <person name="Palaniappan K."/>
            <person name="Land M."/>
            <person name="Hauser L."/>
            <person name="Brambilla E.M."/>
            <person name="Rohde M."/>
            <person name="Spring S."/>
            <person name="Gronow S."/>
            <person name="Goker M."/>
            <person name="Woyke T."/>
            <person name="Bristow J."/>
            <person name="Eisen J.A."/>
            <person name="Markowitz V."/>
            <person name="Hugenholtz P."/>
            <person name="Kyrpides N.C."/>
            <person name="Klenk H.P."/>
            <person name="Detter J.C."/>
        </authorList>
    </citation>
    <scope>NUCLEOTIDE SEQUENCE [LARGE SCALE GENOMIC DNA]</scope>
    <source>
        <strain evidence="4">ATCC BAA-1237 / DSM 17374 / SPN1</strain>
    </source>
</reference>
<gene>
    <name evidence="3" type="ordered locus">Spico_0719</name>
</gene>
<comment type="similarity">
    <text evidence="1">Belongs to the 'GDSL' lipolytic enzyme family. Platelet-activating factor acetylhydrolase IB beta/gamma subunits subfamily.</text>
</comment>
<dbReference type="EMBL" id="CP002659">
    <property type="protein sequence ID" value="AEC01945.1"/>
    <property type="molecule type" value="Genomic_DNA"/>
</dbReference>
<dbReference type="SUPFAM" id="SSF52266">
    <property type="entry name" value="SGNH hydrolase"/>
    <property type="match status" value="1"/>
</dbReference>
<dbReference type="GO" id="GO:0016788">
    <property type="term" value="F:hydrolase activity, acting on ester bonds"/>
    <property type="evidence" value="ECO:0007669"/>
    <property type="project" value="UniProtKB-ARBA"/>
</dbReference>
<evidence type="ECO:0000313" key="4">
    <source>
        <dbReference type="Proteomes" id="UP000007939"/>
    </source>
</evidence>
<dbReference type="HOGENOM" id="CLU_051989_2_0_12"/>
<dbReference type="OrthoDB" id="2513075at2"/>
<dbReference type="PANTHER" id="PTHR11852">
    <property type="entry name" value="PLATELET-ACTIVATING FACTOR ACETYLHYDROLASE"/>
    <property type="match status" value="1"/>
</dbReference>
<protein>
    <submittedName>
        <fullName evidence="3">Lipolytic protein G-D-S-L family</fullName>
    </submittedName>
</protein>
<evidence type="ECO:0000313" key="3">
    <source>
        <dbReference type="EMBL" id="AEC01945.1"/>
    </source>
</evidence>
<evidence type="ECO:0000256" key="1">
    <source>
        <dbReference type="ARBA" id="ARBA00038184"/>
    </source>
</evidence>
<keyword evidence="4" id="KW-1185">Reference proteome</keyword>
<dbReference type="STRING" id="760011.Spico_0719"/>
<dbReference type="KEGG" id="scc:Spico_0719"/>
<proteinExistence type="inferred from homology"/>
<dbReference type="Gene3D" id="3.40.50.1110">
    <property type="entry name" value="SGNH hydrolase"/>
    <property type="match status" value="1"/>
</dbReference>
<dbReference type="Pfam" id="PF13472">
    <property type="entry name" value="Lipase_GDSL_2"/>
    <property type="match status" value="1"/>
</dbReference>
<feature type="domain" description="SGNH hydrolase-type esterase" evidence="2">
    <location>
        <begin position="33"/>
        <end position="199"/>
    </location>
</feature>
<name>F4GLH5_PARC1</name>
<dbReference type="Proteomes" id="UP000007939">
    <property type="component" value="Chromosome"/>
</dbReference>
<accession>F4GLH5</accession>
<dbReference type="InterPro" id="IPR036514">
    <property type="entry name" value="SGNH_hydro_sf"/>
</dbReference>
<evidence type="ECO:0000259" key="2">
    <source>
        <dbReference type="Pfam" id="PF13472"/>
    </source>
</evidence>
<sequence>MDCTEPVMRTDEHFVTKHAMILALKNKKAETVFLGDSLTRRWEEHEDLWKRFFSPYTPENFGIGGDAIENILWRVMHGELDGMSPQVIVLLVGTNNLDVNTTEEIGEGIRNLVTVIRRRQPAAQLLLLGLLPRNPGSTGMTYTDRITAINKNLEEFAQSQDNESVHYSDLGSVLSTENGGLNPACSDDGLHLNAHGYERIGPPVASLIAGLFKRPVSKTTGHDCPTA</sequence>
<reference evidence="4" key="1">
    <citation type="submission" date="2011-04" db="EMBL/GenBank/DDBJ databases">
        <title>The complete genome of Spirochaeta coccoides DSM 17374.</title>
        <authorList>
            <person name="Lucas S."/>
            <person name="Copeland A."/>
            <person name="Lapidus A."/>
            <person name="Bruce D."/>
            <person name="Goodwin L."/>
            <person name="Pitluck S."/>
            <person name="Peters L."/>
            <person name="Kyrpides N."/>
            <person name="Mavromatis K."/>
            <person name="Pagani I."/>
            <person name="Ivanova N."/>
            <person name="Ovchinnikova G."/>
            <person name="Lu M."/>
            <person name="Detter J.C."/>
            <person name="Tapia R."/>
            <person name="Han C."/>
            <person name="Land M."/>
            <person name="Hauser L."/>
            <person name="Markowitz V."/>
            <person name="Cheng J.-F."/>
            <person name="Hugenholtz P."/>
            <person name="Woyke T."/>
            <person name="Wu D."/>
            <person name="Spring S."/>
            <person name="Schroeder M."/>
            <person name="Brambilla E."/>
            <person name="Klenk H.-P."/>
            <person name="Eisen J.A."/>
        </authorList>
    </citation>
    <scope>NUCLEOTIDE SEQUENCE [LARGE SCALE GENOMIC DNA]</scope>
    <source>
        <strain evidence="4">ATCC BAA-1237 / DSM 17374 / SPN1</strain>
    </source>
</reference>
<organism evidence="3 4">
    <name type="scientific">Parasphaerochaeta coccoides (strain ATCC BAA-1237 / DSM 17374 / SPN1)</name>
    <name type="common">Sphaerochaeta coccoides</name>
    <dbReference type="NCBI Taxonomy" id="760011"/>
    <lineage>
        <taxon>Bacteria</taxon>
        <taxon>Pseudomonadati</taxon>
        <taxon>Spirochaetota</taxon>
        <taxon>Spirochaetia</taxon>
        <taxon>Spirochaetales</taxon>
        <taxon>Sphaerochaetaceae</taxon>
        <taxon>Parasphaerochaeta</taxon>
    </lineage>
</organism>
<dbReference type="AlphaFoldDB" id="F4GLH5"/>
<dbReference type="PANTHER" id="PTHR11852:SF0">
    <property type="entry name" value="PLATELET-ACTIVATING FACTOR ACETYLHYDROLASE IB SUBUNIT BETA HOMOLOG"/>
    <property type="match status" value="1"/>
</dbReference>
<dbReference type="InterPro" id="IPR013830">
    <property type="entry name" value="SGNH_hydro"/>
</dbReference>